<dbReference type="PIRSF" id="PIRSF000443">
    <property type="entry name" value="Homoser_Ac_trans"/>
    <property type="match status" value="1"/>
</dbReference>
<feature type="binding site" evidence="2">
    <location>
        <position position="253"/>
    </location>
    <ligand>
        <name>substrate</name>
    </ligand>
</feature>
<reference evidence="5 6" key="1">
    <citation type="journal article" date="2012" name="Stand. Genomic Sci.">
        <title>Complete genome sequence of the aerobic, heterotroph Marinithermus hydrothermalis type strain (T1(T)) from a deep-sea hydrothermal vent chimney.</title>
        <authorList>
            <person name="Copeland A."/>
            <person name="Gu W."/>
            <person name="Yasawong M."/>
            <person name="Lapidus A."/>
            <person name="Lucas S."/>
            <person name="Deshpande S."/>
            <person name="Pagani I."/>
            <person name="Tapia R."/>
            <person name="Cheng J.F."/>
            <person name="Goodwin L.A."/>
            <person name="Pitluck S."/>
            <person name="Liolios K."/>
            <person name="Ivanova N."/>
            <person name="Mavromatis K."/>
            <person name="Mikhailova N."/>
            <person name="Pati A."/>
            <person name="Chen A."/>
            <person name="Palaniappan K."/>
            <person name="Land M."/>
            <person name="Pan C."/>
            <person name="Brambilla E.M."/>
            <person name="Rohde M."/>
            <person name="Tindall B.J."/>
            <person name="Sikorski J."/>
            <person name="Goker M."/>
            <person name="Detter J.C."/>
            <person name="Bristow J."/>
            <person name="Eisen J.A."/>
            <person name="Markowitz V."/>
            <person name="Hugenholtz P."/>
            <person name="Kyrpides N.C."/>
            <person name="Klenk H.P."/>
            <person name="Woyke T."/>
        </authorList>
    </citation>
    <scope>NUCLEOTIDE SEQUENCE [LARGE SCALE GENOMIC DNA]</scope>
    <source>
        <strain evidence="6">DSM 14884 / JCM 11576 / T1</strain>
    </source>
</reference>
<name>F2NLB2_MARHT</name>
<evidence type="ECO:0000256" key="3">
    <source>
        <dbReference type="PIRSR" id="PIRSR000443-1"/>
    </source>
</evidence>
<dbReference type="Gene3D" id="3.40.50.1820">
    <property type="entry name" value="alpha/beta hydrolase"/>
    <property type="match status" value="1"/>
</dbReference>
<dbReference type="AlphaFoldDB" id="F2NLB2"/>
<dbReference type="KEGG" id="mhd:Marky_0988"/>
<keyword evidence="2" id="KW-0963">Cytoplasm</keyword>
<feature type="active site" evidence="2 3">
    <location>
        <position position="363"/>
    </location>
</feature>
<feature type="active site" description="Nucleophile" evidence="2 3">
    <location>
        <position position="187"/>
    </location>
</feature>
<evidence type="ECO:0000256" key="1">
    <source>
        <dbReference type="ARBA" id="ARBA00022679"/>
    </source>
</evidence>
<accession>F2NLB2</accession>
<dbReference type="PANTHER" id="PTHR32268:SF11">
    <property type="entry name" value="HOMOSERINE O-ACETYLTRANSFERASE"/>
    <property type="match status" value="1"/>
</dbReference>
<dbReference type="STRING" id="869210.Marky_0988"/>
<feature type="active site" evidence="2 3">
    <location>
        <position position="335"/>
    </location>
</feature>
<protein>
    <recommendedName>
        <fullName evidence="2">Homoserine O-acetyltransferase</fullName>
        <shortName evidence="2">HAT</shortName>
        <ecNumber evidence="2">2.3.1.31</ecNumber>
    </recommendedName>
    <alternativeName>
        <fullName evidence="2">Homoserine transacetylase</fullName>
        <shortName evidence="2">HTA</shortName>
    </alternativeName>
</protein>
<evidence type="ECO:0000313" key="5">
    <source>
        <dbReference type="EMBL" id="AEB11731.1"/>
    </source>
</evidence>
<dbReference type="HAMAP" id="MF_00296">
    <property type="entry name" value="MetX_acyltransf"/>
    <property type="match status" value="1"/>
</dbReference>
<evidence type="ECO:0000259" key="4">
    <source>
        <dbReference type="Pfam" id="PF00561"/>
    </source>
</evidence>
<organism evidence="5 6">
    <name type="scientific">Marinithermus hydrothermalis (strain DSM 14884 / JCM 11576 / T1)</name>
    <dbReference type="NCBI Taxonomy" id="869210"/>
    <lineage>
        <taxon>Bacteria</taxon>
        <taxon>Thermotogati</taxon>
        <taxon>Deinococcota</taxon>
        <taxon>Deinococci</taxon>
        <taxon>Thermales</taxon>
        <taxon>Thermaceae</taxon>
        <taxon>Marinithermus</taxon>
    </lineage>
</organism>
<comment type="pathway">
    <text evidence="2">Amino-acid biosynthesis; L-methionine biosynthesis via de novo pathway; O-acetyl-L-homoserine from L-homoserine: step 1/1.</text>
</comment>
<dbReference type="Pfam" id="PF00561">
    <property type="entry name" value="Abhydrolase_1"/>
    <property type="match status" value="1"/>
</dbReference>
<dbReference type="InterPro" id="IPR000073">
    <property type="entry name" value="AB_hydrolase_1"/>
</dbReference>
<dbReference type="UniPathway" id="UPA00051">
    <property type="reaction ID" value="UER00074"/>
</dbReference>
<keyword evidence="2" id="KW-0486">Methionine biosynthesis</keyword>
<gene>
    <name evidence="2" type="primary">metXA</name>
    <name evidence="5" type="ordered locus">Marky_0988</name>
</gene>
<comment type="function">
    <text evidence="2">Transfers an acetyl group from acetyl-CoA to L-homoserine, forming acetyl-L-homoserine.</text>
</comment>
<keyword evidence="6" id="KW-1185">Reference proteome</keyword>
<dbReference type="SUPFAM" id="SSF53474">
    <property type="entry name" value="alpha/beta-Hydrolases"/>
    <property type="match status" value="1"/>
</dbReference>
<dbReference type="eggNOG" id="COG2021">
    <property type="taxonomic scope" value="Bacteria"/>
</dbReference>
<comment type="caution">
    <text evidence="2">Lacks conserved residue(s) required for the propagation of feature annotation.</text>
</comment>
<feature type="domain" description="AB hydrolase-1" evidence="4">
    <location>
        <begin position="72"/>
        <end position="367"/>
    </location>
</feature>
<dbReference type="NCBIfam" id="TIGR01392">
    <property type="entry name" value="homoserO_Ac_trn"/>
    <property type="match status" value="1"/>
</dbReference>
<evidence type="ECO:0000256" key="2">
    <source>
        <dbReference type="HAMAP-Rule" id="MF_00296"/>
    </source>
</evidence>
<dbReference type="PANTHER" id="PTHR32268">
    <property type="entry name" value="HOMOSERINE O-ACETYLTRANSFERASE"/>
    <property type="match status" value="1"/>
</dbReference>
<dbReference type="OrthoDB" id="9800754at2"/>
<proteinExistence type="inferred from homology"/>
<evidence type="ECO:0000313" key="6">
    <source>
        <dbReference type="Proteomes" id="UP000007030"/>
    </source>
</evidence>
<feature type="binding site" evidence="2">
    <location>
        <position position="364"/>
    </location>
    <ligand>
        <name>substrate</name>
    </ligand>
</feature>
<dbReference type="GO" id="GO:0004414">
    <property type="term" value="F:homoserine O-acetyltransferase activity"/>
    <property type="evidence" value="ECO:0007669"/>
    <property type="project" value="UniProtKB-UniRule"/>
</dbReference>
<comment type="subcellular location">
    <subcellularLocation>
        <location evidence="2">Cytoplasm</location>
    </subcellularLocation>
</comment>
<dbReference type="RefSeq" id="WP_013703779.1">
    <property type="nucleotide sequence ID" value="NC_015387.1"/>
</dbReference>
<dbReference type="NCBIfam" id="NF001209">
    <property type="entry name" value="PRK00175.1"/>
    <property type="match status" value="1"/>
</dbReference>
<dbReference type="GO" id="GO:0009086">
    <property type="term" value="P:methionine biosynthetic process"/>
    <property type="evidence" value="ECO:0007669"/>
    <property type="project" value="UniProtKB-UniRule"/>
</dbReference>
<dbReference type="EMBL" id="CP002630">
    <property type="protein sequence ID" value="AEB11731.1"/>
    <property type="molecule type" value="Genomic_DNA"/>
</dbReference>
<dbReference type="EC" id="2.3.1.31" evidence="2"/>
<dbReference type="InterPro" id="IPR029058">
    <property type="entry name" value="AB_hydrolase_fold"/>
</dbReference>
<keyword evidence="2" id="KW-0028">Amino-acid biosynthesis</keyword>
<comment type="similarity">
    <text evidence="2">Belongs to the AB hydrolase superfamily. MetX family.</text>
</comment>
<dbReference type="GO" id="GO:0005737">
    <property type="term" value="C:cytoplasm"/>
    <property type="evidence" value="ECO:0007669"/>
    <property type="project" value="UniProtKB-SubCell"/>
</dbReference>
<sequence length="382" mass="41982">MTGTVVCEAWGEHEALLLHPVTDASDAATVRPRTAVLWPRTAPFVTEEGRLIPEVRVRFETYGRLSAQRDNAVLVFHALTGSAHLAGTYDAATLARLTPLERAFGPKGWWDALVGAGRPLDPERYFVVCANILGSCYGTTGPTSRNPTTGRRYGPEFPPITIRDMVRVQARLLDHLGVERALVIGGSMGGMQALEFALMYPERTAGLVVIAATERYGPWARAFNRVAREAILNDPAFRNGRYEAQPPGLAVARAVAMMSYRAPRSFEARWGADPSQSERYIAYQAQRFLRRFDANTYLTLSHAMTTHDVTRGRGALPEVLERLAMPRLFVGIDSDLLYPAPAVRALAQAARGEYAELVSPHGHDAFLIEHDQVAAVLKAFGV</sequence>
<comment type="catalytic activity">
    <reaction evidence="2">
        <text>L-homoserine + acetyl-CoA = O-acetyl-L-homoserine + CoA</text>
        <dbReference type="Rhea" id="RHEA:13701"/>
        <dbReference type="ChEBI" id="CHEBI:57287"/>
        <dbReference type="ChEBI" id="CHEBI:57288"/>
        <dbReference type="ChEBI" id="CHEBI:57476"/>
        <dbReference type="ChEBI" id="CHEBI:57716"/>
        <dbReference type="EC" id="2.3.1.31"/>
    </reaction>
</comment>
<comment type="subunit">
    <text evidence="2">Homodimer.</text>
</comment>
<dbReference type="GO" id="GO:0009092">
    <property type="term" value="P:homoserine metabolic process"/>
    <property type="evidence" value="ECO:0007669"/>
    <property type="project" value="TreeGrafter"/>
</dbReference>
<dbReference type="HOGENOM" id="CLU_028760_1_2_0"/>
<dbReference type="Proteomes" id="UP000007030">
    <property type="component" value="Chromosome"/>
</dbReference>
<keyword evidence="2 5" id="KW-0012">Acyltransferase</keyword>
<dbReference type="InterPro" id="IPR008220">
    <property type="entry name" value="HAT_MetX-like"/>
</dbReference>
<keyword evidence="1 2" id="KW-0808">Transferase</keyword>